<protein>
    <submittedName>
        <fullName evidence="3">Class I SAM-dependent methyltransferase</fullName>
    </submittedName>
</protein>
<dbReference type="InterPro" id="IPR025714">
    <property type="entry name" value="Methyltranfer_dom"/>
</dbReference>
<dbReference type="Gene3D" id="3.40.50.150">
    <property type="entry name" value="Vaccinia Virus protein VP39"/>
    <property type="match status" value="1"/>
</dbReference>
<keyword evidence="1" id="KW-1133">Transmembrane helix</keyword>
<reference evidence="3 4" key="1">
    <citation type="submission" date="2020-02" db="EMBL/GenBank/DDBJ databases">
        <title>Genomic and physiological characterization of two novel Nitrospinaceae genera.</title>
        <authorList>
            <person name="Mueller A.J."/>
            <person name="Jung M.-Y."/>
            <person name="Strachan C.R."/>
            <person name="Herbold C.W."/>
            <person name="Kirkegaard R.H."/>
            <person name="Daims H."/>
        </authorList>
    </citation>
    <scope>NUCLEOTIDE SEQUENCE [LARGE SCALE GENOMIC DNA]</scope>
    <source>
        <strain evidence="3">EB</strain>
    </source>
</reference>
<dbReference type="GO" id="GO:0008168">
    <property type="term" value="F:methyltransferase activity"/>
    <property type="evidence" value="ECO:0007669"/>
    <property type="project" value="UniProtKB-KW"/>
</dbReference>
<keyword evidence="3" id="KW-0489">Methyltransferase</keyword>
<sequence length="503" mass="57719">MNSFFNSSIFNPDRVIGFIVFLIASWGSVNALIHELTIQYWLPILLLFVFSIILIRGLELKNLNLPLGTSVTFFRGIDRPQKVLRPEEVVVRKAFSENKRIPGLDASPLHLLNEGFNFKTLPTADPLTPMYVLDSKFRILDWNQALSLAFDQTMEGNRWKSVLEWTYFLDNYKEVIEHGIKVFGDKENLPSIDIENITYTSKRYARLNGIKRAYRIPKDPSLNEADNTSQTRGWLITIELMFDDPHKKNHYFMDLVHLLKESLVWSEYSLSYDQILMNTKVYPNLLYSILGENNEPVELISSSAKVLDMGAGTGNLTSLLASEKGSNRLIVSIDNNEMMLNILREKCKAHLRKDSLGPGIIPVKQDITSLFGLNDNFFDYVLSNNVIYSLEEKSVVDCLSEVKRVLKPGGEIRITGPRKDANLKKLFRAIRNDLEKSGKFEDLRESFEHVQNINNEYLDLLLRRYSKDHLIELLISAGFDAPYFVNERVYEGQGILICCKKSI</sequence>
<keyword evidence="1" id="KW-0472">Membrane</keyword>
<dbReference type="Proteomes" id="UP000594688">
    <property type="component" value="Chromosome"/>
</dbReference>
<evidence type="ECO:0000256" key="1">
    <source>
        <dbReference type="SAM" id="Phobius"/>
    </source>
</evidence>
<keyword evidence="3" id="KW-0808">Transferase</keyword>
<dbReference type="AlphaFoldDB" id="A0A7T0G0Z3"/>
<dbReference type="InterPro" id="IPR029063">
    <property type="entry name" value="SAM-dependent_MTases_sf"/>
</dbReference>
<evidence type="ECO:0000313" key="3">
    <source>
        <dbReference type="EMBL" id="QPJ63035.1"/>
    </source>
</evidence>
<dbReference type="KEGG" id="nli:G3M70_14585"/>
<dbReference type="GO" id="GO:0032259">
    <property type="term" value="P:methylation"/>
    <property type="evidence" value="ECO:0007669"/>
    <property type="project" value="UniProtKB-KW"/>
</dbReference>
<dbReference type="Pfam" id="PF13847">
    <property type="entry name" value="Methyltransf_31"/>
    <property type="match status" value="1"/>
</dbReference>
<feature type="domain" description="Methyltransferase" evidence="2">
    <location>
        <begin position="301"/>
        <end position="445"/>
    </location>
</feature>
<feature type="transmembrane region" description="Helical" evidence="1">
    <location>
        <begin position="15"/>
        <end position="33"/>
    </location>
</feature>
<dbReference type="SUPFAM" id="SSF53335">
    <property type="entry name" value="S-adenosyl-L-methionine-dependent methyltransferases"/>
    <property type="match status" value="1"/>
</dbReference>
<gene>
    <name evidence="3" type="ORF">G3M70_14585</name>
</gene>
<name>A0A7T0G0Z3_9BACT</name>
<feature type="transmembrane region" description="Helical" evidence="1">
    <location>
        <begin position="40"/>
        <end position="58"/>
    </location>
</feature>
<dbReference type="PANTHER" id="PTHR43861">
    <property type="entry name" value="TRANS-ACONITATE 2-METHYLTRANSFERASE-RELATED"/>
    <property type="match status" value="1"/>
</dbReference>
<keyword evidence="1" id="KW-0812">Transmembrane</keyword>
<organism evidence="3 4">
    <name type="scientific">Candidatus Nitronauta litoralis</name>
    <dbReference type="NCBI Taxonomy" id="2705533"/>
    <lineage>
        <taxon>Bacteria</taxon>
        <taxon>Pseudomonadati</taxon>
        <taxon>Nitrospinota/Tectimicrobiota group</taxon>
        <taxon>Nitrospinota</taxon>
        <taxon>Nitrospinia</taxon>
        <taxon>Nitrospinales</taxon>
        <taxon>Nitrospinaceae</taxon>
        <taxon>Candidatus Nitronauta</taxon>
    </lineage>
</organism>
<evidence type="ECO:0000313" key="4">
    <source>
        <dbReference type="Proteomes" id="UP000594688"/>
    </source>
</evidence>
<accession>A0A7T0G0Z3</accession>
<dbReference type="CDD" id="cd02440">
    <property type="entry name" value="AdoMet_MTases"/>
    <property type="match status" value="1"/>
</dbReference>
<dbReference type="EMBL" id="CP048685">
    <property type="protein sequence ID" value="QPJ63035.1"/>
    <property type="molecule type" value="Genomic_DNA"/>
</dbReference>
<dbReference type="PANTHER" id="PTHR43861:SF1">
    <property type="entry name" value="TRANS-ACONITATE 2-METHYLTRANSFERASE"/>
    <property type="match status" value="1"/>
</dbReference>
<evidence type="ECO:0000259" key="2">
    <source>
        <dbReference type="Pfam" id="PF13847"/>
    </source>
</evidence>
<proteinExistence type="predicted"/>